<feature type="repeat" description="ANK" evidence="2">
    <location>
        <begin position="818"/>
        <end position="850"/>
    </location>
</feature>
<dbReference type="OrthoDB" id="4897745at2759"/>
<dbReference type="InterPro" id="IPR056884">
    <property type="entry name" value="NPHP3-like_N"/>
</dbReference>
<dbReference type="InterPro" id="IPR029058">
    <property type="entry name" value="AB_hydrolase_fold"/>
</dbReference>
<protein>
    <recommendedName>
        <fullName evidence="3">Nephrocystin 3-like N-terminal domain-containing protein</fullName>
    </recommendedName>
</protein>
<dbReference type="InterPro" id="IPR036770">
    <property type="entry name" value="Ankyrin_rpt-contain_sf"/>
</dbReference>
<evidence type="ECO:0000256" key="1">
    <source>
        <dbReference type="ARBA" id="ARBA00022737"/>
    </source>
</evidence>
<feature type="repeat" description="ANK" evidence="2">
    <location>
        <begin position="785"/>
        <end position="817"/>
    </location>
</feature>
<name>A0A1T3CWQ7_9HYPO</name>
<dbReference type="Gene3D" id="1.25.40.20">
    <property type="entry name" value="Ankyrin repeat-containing domain"/>
    <property type="match status" value="1"/>
</dbReference>
<organism evidence="4 5">
    <name type="scientific">Trichoderma guizhouense</name>
    <dbReference type="NCBI Taxonomy" id="1491466"/>
    <lineage>
        <taxon>Eukaryota</taxon>
        <taxon>Fungi</taxon>
        <taxon>Dikarya</taxon>
        <taxon>Ascomycota</taxon>
        <taxon>Pezizomycotina</taxon>
        <taxon>Sordariomycetes</taxon>
        <taxon>Hypocreomycetidae</taxon>
        <taxon>Hypocreales</taxon>
        <taxon>Hypocreaceae</taxon>
        <taxon>Trichoderma</taxon>
    </lineage>
</organism>
<dbReference type="PANTHER" id="PTHR10039:SF5">
    <property type="entry name" value="NACHT DOMAIN-CONTAINING PROTEIN"/>
    <property type="match status" value="1"/>
</dbReference>
<sequence length="869" mass="97302">MVYGYESNLPNSESFQNLEDLGTTLHSDLRTLTSDGSFKPTVFIAHSLGGLIIKQLLISLSKSSDDMDRKLRRAVYGIAFFGVPHDGMDIRSLVPMCGDGPNRFLLESIGSNSSQILSMQQRDFSEALGGQGESEIFSFYETRLSPTALQDERGRWTMSGEPAVLVSKSSATHCRPWENGPEHICAINRTHSEMVKFGQEDPEYDRILGRIKSLAQRAITARKSQIQPNLSQDEQKCLHSLAFRQMQDRGNDIEQAVPGTCEWLLKHEAYMSWAASRGDLLWIKGKPGAGKSTLLKYALNKQRDMPGAKENDLVMSFFFHGRGDALQKTPLGFLRSILHQILKQVPKALSDLVSAYQQKRSDMGDSPEKWQWHAEELWHFFKASIPKILADRSIWLFVDALDECGEVDAKQLVQRFISLAKLTPLPEWIHFRICFSCRHYPILSSPGLFEVCPEKENESDISTYVQTELRLSSFDEPKLSSIRNLIIFRASGVFLWARLVVRQVQDLELDGAGSNKIEATIRSIPEGLHNLYKELIHGMGPSSLKLIQWVCFAARPLSTEELRWALVIDTKFPSLQGCQKSENYIPDSKRMNQQVIKLSRGLAEVTQRSDTDRSDTEGSNTQVVQFIHQTVKDFFMNEGLVALDIRSASINEAIGMAHFNLSKTCICYLKMEEISHSKIHERDQLKAKFPFLHYATTSWVPHSQQSDAMGVPQGDILELLSWPSNTFIDLWKSILMAIDRYSKYSFPEKSTLIHTSAEYGIVGMLTAILETAGQNTPNIYSRDKEGRVPLSRAAKTGHEAVVKLLLDAGAEVDSKDNNGHTPLSWAADNGHEAVVKLLLDSGAEVNSIANGGHTPLLWAAGSGNEAVVK</sequence>
<proteinExistence type="predicted"/>
<dbReference type="InterPro" id="IPR027417">
    <property type="entry name" value="P-loop_NTPase"/>
</dbReference>
<dbReference type="AlphaFoldDB" id="A0A1T3CWQ7"/>
<dbReference type="PANTHER" id="PTHR10039">
    <property type="entry name" value="AMELOGENIN"/>
    <property type="match status" value="1"/>
</dbReference>
<dbReference type="Gene3D" id="3.40.50.300">
    <property type="entry name" value="P-loop containing nucleotide triphosphate hydrolases"/>
    <property type="match status" value="1"/>
</dbReference>
<keyword evidence="2" id="KW-0040">ANK repeat</keyword>
<evidence type="ECO:0000313" key="4">
    <source>
        <dbReference type="EMBL" id="OPB45486.1"/>
    </source>
</evidence>
<comment type="caution">
    <text evidence="4">The sequence shown here is derived from an EMBL/GenBank/DDBJ whole genome shotgun (WGS) entry which is preliminary data.</text>
</comment>
<evidence type="ECO:0000313" key="5">
    <source>
        <dbReference type="Proteomes" id="UP000191004"/>
    </source>
</evidence>
<dbReference type="SUPFAM" id="SSF48403">
    <property type="entry name" value="Ankyrin repeat"/>
    <property type="match status" value="1"/>
</dbReference>
<dbReference type="Pfam" id="PF24883">
    <property type="entry name" value="NPHP3_N"/>
    <property type="match status" value="1"/>
</dbReference>
<dbReference type="Proteomes" id="UP000191004">
    <property type="component" value="Unassembled WGS sequence"/>
</dbReference>
<gene>
    <name evidence="4" type="ORF">A0O28_0076960</name>
</gene>
<dbReference type="Pfam" id="PF12796">
    <property type="entry name" value="Ank_2"/>
    <property type="match status" value="1"/>
</dbReference>
<dbReference type="Gene3D" id="3.40.50.1820">
    <property type="entry name" value="alpha/beta hydrolase"/>
    <property type="match status" value="1"/>
</dbReference>
<keyword evidence="5" id="KW-1185">Reference proteome</keyword>
<dbReference type="SUPFAM" id="SSF52540">
    <property type="entry name" value="P-loop containing nucleoside triphosphate hydrolases"/>
    <property type="match status" value="1"/>
</dbReference>
<keyword evidence="1" id="KW-0677">Repeat</keyword>
<dbReference type="SUPFAM" id="SSF53474">
    <property type="entry name" value="alpha/beta-Hydrolases"/>
    <property type="match status" value="1"/>
</dbReference>
<reference evidence="4 5" key="1">
    <citation type="submission" date="2016-04" db="EMBL/GenBank/DDBJ databases">
        <title>Multiple horizontal gene transfer events from other fungi enriched the ability of the initially mycotrophic fungus Trichoderma (Ascomycota) to feed on dead plant biomass.</title>
        <authorList>
            <person name="Atanasova L."/>
            <person name="Chenthamara K."/>
            <person name="Zhang J."/>
            <person name="Grujic M."/>
            <person name="Henrissat B."/>
            <person name="Kuo A."/>
            <person name="Aertz A."/>
            <person name="Salamov A."/>
            <person name="Lipzen A."/>
            <person name="Labutti K."/>
            <person name="Barry K."/>
            <person name="Miao Y."/>
            <person name="Rahimi M.J."/>
            <person name="Shen Q."/>
            <person name="Grigoriev I.V."/>
            <person name="Kubicek C.P."/>
            <person name="Druzhinina I.S."/>
        </authorList>
    </citation>
    <scope>NUCLEOTIDE SEQUENCE [LARGE SCALE GENOMIC DNA]</scope>
    <source>
        <strain evidence="4 5">NJAU 4742</strain>
    </source>
</reference>
<feature type="domain" description="Nephrocystin 3-like N-terminal" evidence="3">
    <location>
        <begin position="259"/>
        <end position="438"/>
    </location>
</feature>
<accession>A0A1T3CWQ7</accession>
<dbReference type="PROSITE" id="PS50088">
    <property type="entry name" value="ANK_REPEAT"/>
    <property type="match status" value="2"/>
</dbReference>
<dbReference type="EMBL" id="LVVK01000005">
    <property type="protein sequence ID" value="OPB45486.1"/>
    <property type="molecule type" value="Genomic_DNA"/>
</dbReference>
<evidence type="ECO:0000259" key="3">
    <source>
        <dbReference type="Pfam" id="PF24883"/>
    </source>
</evidence>
<evidence type="ECO:0000256" key="2">
    <source>
        <dbReference type="PROSITE-ProRule" id="PRU00023"/>
    </source>
</evidence>
<dbReference type="SMART" id="SM00248">
    <property type="entry name" value="ANK"/>
    <property type="match status" value="3"/>
</dbReference>
<dbReference type="PROSITE" id="PS50297">
    <property type="entry name" value="ANK_REP_REGION"/>
    <property type="match status" value="2"/>
</dbReference>
<dbReference type="InterPro" id="IPR002110">
    <property type="entry name" value="Ankyrin_rpt"/>
</dbReference>